<dbReference type="RefSeq" id="WP_377790638.1">
    <property type="nucleotide sequence ID" value="NZ_JBHLYQ010000192.1"/>
</dbReference>
<keyword evidence="2" id="KW-1185">Reference proteome</keyword>
<proteinExistence type="predicted"/>
<gene>
    <name evidence="1" type="ORF">ACFFRE_12400</name>
</gene>
<organism evidence="1 2">
    <name type="scientific">Aciditerrimonas ferrireducens</name>
    <dbReference type="NCBI Taxonomy" id="667306"/>
    <lineage>
        <taxon>Bacteria</taxon>
        <taxon>Bacillati</taxon>
        <taxon>Actinomycetota</taxon>
        <taxon>Acidimicrobiia</taxon>
        <taxon>Acidimicrobiales</taxon>
        <taxon>Acidimicrobiaceae</taxon>
        <taxon>Aciditerrimonas</taxon>
    </lineage>
</organism>
<dbReference type="EMBL" id="JBHLYQ010000192">
    <property type="protein sequence ID" value="MFC0082929.1"/>
    <property type="molecule type" value="Genomic_DNA"/>
</dbReference>
<name>A0ABV6C5H8_9ACTN</name>
<comment type="caution">
    <text evidence="1">The sequence shown here is derived from an EMBL/GenBank/DDBJ whole genome shotgun (WGS) entry which is preliminary data.</text>
</comment>
<sequence>MPSPAPNPAVADLVDLVAVAAALGSSGAAEDLHEAIGLAEESDPAAAALLRRLAVEEPVAEVDDVVAQLVRVAIQRALRALEAEARRSPDRAAELAQEANQVRGALERLDEQPADRGAVEGLVAWLAGRGEEDG</sequence>
<dbReference type="Proteomes" id="UP001589788">
    <property type="component" value="Unassembled WGS sequence"/>
</dbReference>
<reference evidence="1 2" key="1">
    <citation type="submission" date="2024-09" db="EMBL/GenBank/DDBJ databases">
        <authorList>
            <person name="Sun Q."/>
            <person name="Mori K."/>
        </authorList>
    </citation>
    <scope>NUCLEOTIDE SEQUENCE [LARGE SCALE GENOMIC DNA]</scope>
    <source>
        <strain evidence="1 2">JCM 15389</strain>
    </source>
</reference>
<protein>
    <submittedName>
        <fullName evidence="1">Uncharacterized protein</fullName>
    </submittedName>
</protein>
<evidence type="ECO:0000313" key="2">
    <source>
        <dbReference type="Proteomes" id="UP001589788"/>
    </source>
</evidence>
<evidence type="ECO:0000313" key="1">
    <source>
        <dbReference type="EMBL" id="MFC0082929.1"/>
    </source>
</evidence>
<accession>A0ABV6C5H8</accession>